<feature type="transmembrane region" description="Helical" evidence="2">
    <location>
        <begin position="111"/>
        <end position="131"/>
    </location>
</feature>
<evidence type="ECO:0000256" key="2">
    <source>
        <dbReference type="SAM" id="Phobius"/>
    </source>
</evidence>
<gene>
    <name evidence="3" type="ORF">KUTeg_003333</name>
</gene>
<dbReference type="PANTHER" id="PTHR33562">
    <property type="entry name" value="ATILLA, ISOFORM B-RELATED-RELATED"/>
    <property type="match status" value="1"/>
</dbReference>
<evidence type="ECO:0000313" key="4">
    <source>
        <dbReference type="Proteomes" id="UP001217089"/>
    </source>
</evidence>
<keyword evidence="2" id="KW-0812">Transmembrane</keyword>
<dbReference type="Proteomes" id="UP001217089">
    <property type="component" value="Unassembled WGS sequence"/>
</dbReference>
<keyword evidence="2" id="KW-0472">Membrane</keyword>
<keyword evidence="1" id="KW-0732">Signal</keyword>
<keyword evidence="2" id="KW-1133">Transmembrane helix</keyword>
<reference evidence="3 4" key="1">
    <citation type="submission" date="2022-12" db="EMBL/GenBank/DDBJ databases">
        <title>Chromosome-level genome of Tegillarca granosa.</title>
        <authorList>
            <person name="Kim J."/>
        </authorList>
    </citation>
    <scope>NUCLEOTIDE SEQUENCE [LARGE SCALE GENOMIC DNA]</scope>
    <source>
        <strain evidence="3">Teg-2019</strain>
        <tissue evidence="3">Adductor muscle</tissue>
    </source>
</reference>
<dbReference type="PANTHER" id="PTHR33562:SF2">
    <property type="entry name" value="PROTEIN QUIVER"/>
    <property type="match status" value="1"/>
</dbReference>
<organism evidence="3 4">
    <name type="scientific">Tegillarca granosa</name>
    <name type="common">Malaysian cockle</name>
    <name type="synonym">Anadara granosa</name>
    <dbReference type="NCBI Taxonomy" id="220873"/>
    <lineage>
        <taxon>Eukaryota</taxon>
        <taxon>Metazoa</taxon>
        <taxon>Spiralia</taxon>
        <taxon>Lophotrochozoa</taxon>
        <taxon>Mollusca</taxon>
        <taxon>Bivalvia</taxon>
        <taxon>Autobranchia</taxon>
        <taxon>Pteriomorphia</taxon>
        <taxon>Arcoida</taxon>
        <taxon>Arcoidea</taxon>
        <taxon>Arcidae</taxon>
        <taxon>Tegillarca</taxon>
    </lineage>
</organism>
<protein>
    <recommendedName>
        <fullName evidence="5">Protein sleepless</fullName>
    </recommendedName>
</protein>
<evidence type="ECO:0000313" key="3">
    <source>
        <dbReference type="EMBL" id="KAJ8318242.1"/>
    </source>
</evidence>
<accession>A0ABQ9FNN8</accession>
<evidence type="ECO:0008006" key="5">
    <source>
        <dbReference type="Google" id="ProtNLM"/>
    </source>
</evidence>
<keyword evidence="4" id="KW-1185">Reference proteome</keyword>
<sequence length="150" mass="17407">MIIFCVRVTDLHHSVVRMEVQTLVFIILTLLISFIKEGVSIVCYKCNSHIHYNDCKDIKTLSEERRIGNDTRIIRQCAVLGEDDGKCTLKTGTKNIKMEYCECNKDLCNSALHYTANYYSVLTLFVLPFLLRRFQTCDFFRFVADICCNI</sequence>
<dbReference type="InterPro" id="IPR050975">
    <property type="entry name" value="Sleep_regulator"/>
</dbReference>
<proteinExistence type="predicted"/>
<evidence type="ECO:0000256" key="1">
    <source>
        <dbReference type="ARBA" id="ARBA00022729"/>
    </source>
</evidence>
<name>A0ABQ9FNN8_TEGGR</name>
<dbReference type="EMBL" id="JARBDR010000214">
    <property type="protein sequence ID" value="KAJ8318242.1"/>
    <property type="molecule type" value="Genomic_DNA"/>
</dbReference>
<comment type="caution">
    <text evidence="3">The sequence shown here is derived from an EMBL/GenBank/DDBJ whole genome shotgun (WGS) entry which is preliminary data.</text>
</comment>